<feature type="region of interest" description="Disordered" evidence="3">
    <location>
        <begin position="403"/>
        <end position="427"/>
    </location>
</feature>
<keyword evidence="1" id="KW-0378">Hydrolase</keyword>
<evidence type="ECO:0000313" key="6">
    <source>
        <dbReference type="EMBL" id="OPB41673.1"/>
    </source>
</evidence>
<dbReference type="FunFam" id="3.90.190.10:FF:000110">
    <property type="entry name" value="PPS1p Protein phosphatase"/>
    <property type="match status" value="1"/>
</dbReference>
<dbReference type="InterPro" id="IPR016130">
    <property type="entry name" value="Tyr_Pase_AS"/>
</dbReference>
<dbReference type="PROSITE" id="PS50056">
    <property type="entry name" value="TYR_PHOSPHATASE_2"/>
    <property type="match status" value="1"/>
</dbReference>
<feature type="compositionally biased region" description="Basic and acidic residues" evidence="3">
    <location>
        <begin position="412"/>
        <end position="426"/>
    </location>
</feature>
<comment type="caution">
    <text evidence="6">The sequence shown here is derived from an EMBL/GenBank/DDBJ whole genome shotgun (WGS) entry which is preliminary data.</text>
</comment>
<dbReference type="Gene3D" id="3.90.190.10">
    <property type="entry name" value="Protein tyrosine phosphatase superfamily"/>
    <property type="match status" value="2"/>
</dbReference>
<dbReference type="InterPro" id="IPR053239">
    <property type="entry name" value="Dual_spec_PTase"/>
</dbReference>
<dbReference type="PANTHER" id="PTHR47550">
    <property type="entry name" value="DUAL SPECIFICITY PROTEIN PHOSPHATASE PPS1"/>
    <property type="match status" value="1"/>
</dbReference>
<dbReference type="InterPro" id="IPR020422">
    <property type="entry name" value="TYR_PHOSPHATASE_DUAL_dom"/>
</dbReference>
<evidence type="ECO:0000256" key="3">
    <source>
        <dbReference type="SAM" id="MobiDB-lite"/>
    </source>
</evidence>
<dbReference type="InterPro" id="IPR029021">
    <property type="entry name" value="Prot-tyrosine_phosphatase-like"/>
</dbReference>
<accession>A0A1T3CKP4</accession>
<sequence length="715" mass="79370">MATIAVPRPALPPKNASQRGNTPVNSPSPLQTLGLASPPQLPGSVPIPIPNSPVSLYEYTSEEDSGSYTHSPSPSHPRALSQASLLYPPDDFVRLDGEHVSIYEIDATSVAEALDYASRQLLPPPSLVFPWLHGLHPDNHTQRTYFDGHQCPPGNTPNCLRAITIVKADGNLGFARLKGAIAPSEFMRSSSIAEFIDADPLMGLSVRNFHIQPTKVAATSDIIVYGLDPDESRKVAWQVAAAQQRWRNKQLAQARNMPVYNTFVCTSPFSAFEANHGSLVAIDASGNPTGRVLDLVQQEHEEMRIMTETSEICHNVYLGPSPEPGSAEEQRFDVLIECSDTGRLDPSAIQFIAEHPRELPRPTSICFPSSGSIMPPTWSQAEADAILNTCKWIHHISHNTVPDSHTISSQNRDSDAQQHVESHKSTADAGGRKILIHCPDGYTESTLLAIAYFSYNTGLPVPDAWLRLHTTERRNFFAYPSDVSLLSAISPRLLCESPMSSGKSLDDMTKLLKSEPSWFSDLDGSLPSRILDYLYLGNLVHANNPDLLAQLNIHQILSIGESASWSEEDLQKWGPENICFVEGIQDNGIDPLTKEFGRCLEFIDRGVQKGTATLVHCRVGVSRSATICIAEVMRALNLSFPRAYCFVRARRLNVIIQPHLLFAYELLRWEEFIRQKGGSSEPYRREMEWGEIAREIALMNRPYSRYLTQLAKQNY</sequence>
<dbReference type="SMART" id="SM00195">
    <property type="entry name" value="DSPc"/>
    <property type="match status" value="1"/>
</dbReference>
<dbReference type="PANTHER" id="PTHR47550:SF1">
    <property type="entry name" value="DUAL SPECIFICITY PROTEIN PHOSPHATASE PPS1"/>
    <property type="match status" value="1"/>
</dbReference>
<feature type="compositionally biased region" description="Pro residues" evidence="3">
    <location>
        <begin position="39"/>
        <end position="51"/>
    </location>
</feature>
<dbReference type="GO" id="GO:0005634">
    <property type="term" value="C:nucleus"/>
    <property type="evidence" value="ECO:0007669"/>
    <property type="project" value="GOC"/>
</dbReference>
<evidence type="ECO:0000259" key="5">
    <source>
        <dbReference type="PROSITE" id="PS50056"/>
    </source>
</evidence>
<name>A0A1T3CKP4_9HYPO</name>
<dbReference type="Proteomes" id="UP000191004">
    <property type="component" value="Unassembled WGS sequence"/>
</dbReference>
<dbReference type="Pfam" id="PF00782">
    <property type="entry name" value="DSPc"/>
    <property type="match status" value="1"/>
</dbReference>
<dbReference type="PROSITE" id="PS00383">
    <property type="entry name" value="TYR_PHOSPHATASE_1"/>
    <property type="match status" value="1"/>
</dbReference>
<reference evidence="6 7" key="1">
    <citation type="submission" date="2016-04" db="EMBL/GenBank/DDBJ databases">
        <title>Multiple horizontal gene transfer events from other fungi enriched the ability of the initially mycotrophic fungus Trichoderma (Ascomycota) to feed on dead plant biomass.</title>
        <authorList>
            <person name="Atanasova L."/>
            <person name="Chenthamara K."/>
            <person name="Zhang J."/>
            <person name="Grujic M."/>
            <person name="Henrissat B."/>
            <person name="Kuo A."/>
            <person name="Aertz A."/>
            <person name="Salamov A."/>
            <person name="Lipzen A."/>
            <person name="Labutti K."/>
            <person name="Barry K."/>
            <person name="Miao Y."/>
            <person name="Rahimi M.J."/>
            <person name="Shen Q."/>
            <person name="Grigoriev I.V."/>
            <person name="Kubicek C.P."/>
            <person name="Druzhinina I.S."/>
        </authorList>
    </citation>
    <scope>NUCLEOTIDE SEQUENCE [LARGE SCALE GENOMIC DNA]</scope>
    <source>
        <strain evidence="6 7">NJAU 4742</strain>
    </source>
</reference>
<dbReference type="OrthoDB" id="273181at2759"/>
<feature type="domain" description="Tyrosine specific protein phosphatases" evidence="5">
    <location>
        <begin position="594"/>
        <end position="662"/>
    </location>
</feature>
<feature type="domain" description="Tyrosine-protein phosphatase" evidence="4">
    <location>
        <begin position="526"/>
        <end position="675"/>
    </location>
</feature>
<keyword evidence="7" id="KW-1185">Reference proteome</keyword>
<dbReference type="PROSITE" id="PS50054">
    <property type="entry name" value="TYR_PHOSPHATASE_DUAL"/>
    <property type="match status" value="1"/>
</dbReference>
<evidence type="ECO:0000313" key="7">
    <source>
        <dbReference type="Proteomes" id="UP000191004"/>
    </source>
</evidence>
<evidence type="ECO:0000256" key="1">
    <source>
        <dbReference type="ARBA" id="ARBA00022801"/>
    </source>
</evidence>
<protein>
    <submittedName>
        <fullName evidence="6">DSPc, Dual specificity phosphatases (DSP)</fullName>
    </submittedName>
</protein>
<keyword evidence="2" id="KW-0904">Protein phosphatase</keyword>
<dbReference type="GO" id="GO:0033260">
    <property type="term" value="P:nuclear DNA replication"/>
    <property type="evidence" value="ECO:0007669"/>
    <property type="project" value="TreeGrafter"/>
</dbReference>
<proteinExistence type="predicted"/>
<evidence type="ECO:0000256" key="2">
    <source>
        <dbReference type="ARBA" id="ARBA00022912"/>
    </source>
</evidence>
<gene>
    <name evidence="6" type="ORF">A0O28_0083930</name>
</gene>
<dbReference type="AlphaFoldDB" id="A0A1T3CKP4"/>
<evidence type="ECO:0000259" key="4">
    <source>
        <dbReference type="PROSITE" id="PS50054"/>
    </source>
</evidence>
<feature type="region of interest" description="Disordered" evidence="3">
    <location>
        <begin position="1"/>
        <end position="81"/>
    </location>
</feature>
<dbReference type="EMBL" id="LVVK01000015">
    <property type="protein sequence ID" value="OPB41673.1"/>
    <property type="molecule type" value="Genomic_DNA"/>
</dbReference>
<dbReference type="InterPro" id="IPR000387">
    <property type="entry name" value="Tyr_Pase_dom"/>
</dbReference>
<dbReference type="GO" id="GO:0008138">
    <property type="term" value="F:protein tyrosine/serine/threonine phosphatase activity"/>
    <property type="evidence" value="ECO:0007669"/>
    <property type="project" value="TreeGrafter"/>
</dbReference>
<dbReference type="SUPFAM" id="SSF52799">
    <property type="entry name" value="(Phosphotyrosine protein) phosphatases II"/>
    <property type="match status" value="2"/>
</dbReference>
<dbReference type="InterPro" id="IPR000340">
    <property type="entry name" value="Dual-sp_phosphatase_cat-dom"/>
</dbReference>
<organism evidence="6 7">
    <name type="scientific">Trichoderma guizhouense</name>
    <dbReference type="NCBI Taxonomy" id="1491466"/>
    <lineage>
        <taxon>Eukaryota</taxon>
        <taxon>Fungi</taxon>
        <taxon>Dikarya</taxon>
        <taxon>Ascomycota</taxon>
        <taxon>Pezizomycotina</taxon>
        <taxon>Sordariomycetes</taxon>
        <taxon>Hypocreomycetidae</taxon>
        <taxon>Hypocreales</taxon>
        <taxon>Hypocreaceae</taxon>
        <taxon>Trichoderma</taxon>
    </lineage>
</organism>
<feature type="compositionally biased region" description="Polar residues" evidence="3">
    <location>
        <begin position="15"/>
        <end position="31"/>
    </location>
</feature>